<sequence length="134" mass="15008">MRTKILALGLFFIYLSGFISAQLSESDVVYVIPGEKIYHIEGCKNLGIYRTGMALSLAKKKGYTACPVCLPEKKEPLQKIEKKLETPLKVDIIKAGPPHDRSRLLSVKIKITNTSKKHIKKCVLSCILYDGDKE</sequence>
<accession>X1EUZ5</accession>
<dbReference type="EMBL" id="BARU01013399">
    <property type="protein sequence ID" value="GAH36402.1"/>
    <property type="molecule type" value="Genomic_DNA"/>
</dbReference>
<proteinExistence type="predicted"/>
<dbReference type="AlphaFoldDB" id="X1EUZ5"/>
<feature type="non-terminal residue" evidence="1">
    <location>
        <position position="134"/>
    </location>
</feature>
<name>X1EUZ5_9ZZZZ</name>
<reference evidence="1" key="1">
    <citation type="journal article" date="2014" name="Front. Microbiol.">
        <title>High frequency of phylogenetically diverse reductive dehalogenase-homologous genes in deep subseafloor sedimentary metagenomes.</title>
        <authorList>
            <person name="Kawai M."/>
            <person name="Futagami T."/>
            <person name="Toyoda A."/>
            <person name="Takaki Y."/>
            <person name="Nishi S."/>
            <person name="Hori S."/>
            <person name="Arai W."/>
            <person name="Tsubouchi T."/>
            <person name="Morono Y."/>
            <person name="Uchiyama I."/>
            <person name="Ito T."/>
            <person name="Fujiyama A."/>
            <person name="Inagaki F."/>
            <person name="Takami H."/>
        </authorList>
    </citation>
    <scope>NUCLEOTIDE SEQUENCE</scope>
    <source>
        <strain evidence="1">Expedition CK06-06</strain>
    </source>
</reference>
<evidence type="ECO:0008006" key="2">
    <source>
        <dbReference type="Google" id="ProtNLM"/>
    </source>
</evidence>
<evidence type="ECO:0000313" key="1">
    <source>
        <dbReference type="EMBL" id="GAH36402.1"/>
    </source>
</evidence>
<gene>
    <name evidence="1" type="ORF">S03H2_24224</name>
</gene>
<protein>
    <recommendedName>
        <fullName evidence="2">Ada DNA repair metal-binding domain-containing protein</fullName>
    </recommendedName>
</protein>
<comment type="caution">
    <text evidence="1">The sequence shown here is derived from an EMBL/GenBank/DDBJ whole genome shotgun (WGS) entry which is preliminary data.</text>
</comment>
<organism evidence="1">
    <name type="scientific">marine sediment metagenome</name>
    <dbReference type="NCBI Taxonomy" id="412755"/>
    <lineage>
        <taxon>unclassified sequences</taxon>
        <taxon>metagenomes</taxon>
        <taxon>ecological metagenomes</taxon>
    </lineage>
</organism>